<name>A0ACC2MDZ0_PERAE</name>
<keyword evidence="2" id="KW-1185">Reference proteome</keyword>
<gene>
    <name evidence="1" type="ORF">MRB53_005418</name>
</gene>
<accession>A0ACC2MDZ0</accession>
<proteinExistence type="predicted"/>
<evidence type="ECO:0000313" key="1">
    <source>
        <dbReference type="EMBL" id="KAJ8643670.1"/>
    </source>
</evidence>
<dbReference type="Proteomes" id="UP001234297">
    <property type="component" value="Chromosome 2"/>
</dbReference>
<protein>
    <submittedName>
        <fullName evidence="1">Uncharacterized protein</fullName>
    </submittedName>
</protein>
<evidence type="ECO:0000313" key="2">
    <source>
        <dbReference type="Proteomes" id="UP001234297"/>
    </source>
</evidence>
<comment type="caution">
    <text evidence="1">The sequence shown here is derived from an EMBL/GenBank/DDBJ whole genome shotgun (WGS) entry which is preliminary data.</text>
</comment>
<dbReference type="EMBL" id="CM056810">
    <property type="protein sequence ID" value="KAJ8643670.1"/>
    <property type="molecule type" value="Genomic_DNA"/>
</dbReference>
<sequence length="239" mass="26840">MKFDKEILHHSHPHHKLKIEYTETPFSCDGCMEAGIGLKYKCEECEFDLHKVCAMAPPVITHHFYKKCEFRFYTTPPGPVARICDACGRDALGFIYHCKKCGFDLHPCCASLPQVLDDGERGLHLCMKLSSSCHRCGRKGLGWCYRSECKSYNLHVSCAKELLVESWQAMYLNVDKNKVREMQTRIPSLGRALDNHHYRKGKVKKCCQIAGGAVRVVVSAILGDPTAIIAAVVGGFMSK</sequence>
<reference evidence="1 2" key="1">
    <citation type="journal article" date="2022" name="Hortic Res">
        <title>A haplotype resolved chromosomal level avocado genome allows analysis of novel avocado genes.</title>
        <authorList>
            <person name="Nath O."/>
            <person name="Fletcher S.J."/>
            <person name="Hayward A."/>
            <person name="Shaw L.M."/>
            <person name="Masouleh A.K."/>
            <person name="Furtado A."/>
            <person name="Henry R.J."/>
            <person name="Mitter N."/>
        </authorList>
    </citation>
    <scope>NUCLEOTIDE SEQUENCE [LARGE SCALE GENOMIC DNA]</scope>
    <source>
        <strain evidence="2">cv. Hass</strain>
    </source>
</reference>
<organism evidence="1 2">
    <name type="scientific">Persea americana</name>
    <name type="common">Avocado</name>
    <dbReference type="NCBI Taxonomy" id="3435"/>
    <lineage>
        <taxon>Eukaryota</taxon>
        <taxon>Viridiplantae</taxon>
        <taxon>Streptophyta</taxon>
        <taxon>Embryophyta</taxon>
        <taxon>Tracheophyta</taxon>
        <taxon>Spermatophyta</taxon>
        <taxon>Magnoliopsida</taxon>
        <taxon>Magnoliidae</taxon>
        <taxon>Laurales</taxon>
        <taxon>Lauraceae</taxon>
        <taxon>Persea</taxon>
    </lineage>
</organism>